<dbReference type="InterPro" id="IPR029044">
    <property type="entry name" value="Nucleotide-diphossugar_trans"/>
</dbReference>
<keyword evidence="2" id="KW-1003">Cell membrane</keyword>
<evidence type="ECO:0000256" key="6">
    <source>
        <dbReference type="SAM" id="Phobius"/>
    </source>
</evidence>
<keyword evidence="5 6" id="KW-0472">Membrane</keyword>
<keyword evidence="6" id="KW-0812">Transmembrane</keyword>
<reference evidence="8" key="1">
    <citation type="journal article" date="2019" name="Int. J. Syst. Evol. Microbiol.">
        <title>The Global Catalogue of Microorganisms (GCM) 10K type strain sequencing project: providing services to taxonomists for standard genome sequencing and annotation.</title>
        <authorList>
            <consortium name="The Broad Institute Genomics Platform"/>
            <consortium name="The Broad Institute Genome Sequencing Center for Infectious Disease"/>
            <person name="Wu L."/>
            <person name="Ma J."/>
        </authorList>
    </citation>
    <scope>NUCLEOTIDE SEQUENCE [LARGE SCALE GENOMIC DNA]</scope>
    <source>
        <strain evidence="8">CCUG 53903</strain>
    </source>
</reference>
<evidence type="ECO:0000256" key="3">
    <source>
        <dbReference type="ARBA" id="ARBA00022676"/>
    </source>
</evidence>
<sequence length="453" mass="50564">MEPVNLAARYAGRGKLLLLGALPIAAYAAWGVAHLAALAGAIGGRPYDMSVAWLASFLLLWWMPLSWFERPVRIPSGRRGQVNALRVTVQIPVYNEDPQALSACLRSVLTQSRRVNRVRVVDDGSAVSYDDVRREFEAQAAARGIETTWDRTVNRGKRFAQMHVLAQDDADIFLTLDSDSVLDRHAVKEGLAPFADPKVRSVAGHVLVLNRTANLLTRLTCVLYLPFTRGLRSAQSVLRRVTINSGTLAFYRANVVRRCAGAYENEHFRGRPMQMNDDSMLTFYALLAGNTVHQPSSLVFTLVPERVSHYANQQLRWMRGTTVRHLWWLRYMPLTGVVFWTTVSEYLHLLLALAIPVVLIADPACRAHVGEVSLAAAQIGLAMNYLMALRLFTVRRNDESTGALLLAFALAPLASLWRLLVLRPMYVYAVLTCWRVNRWGTRGAVEVSLTAAV</sequence>
<evidence type="ECO:0000313" key="8">
    <source>
        <dbReference type="Proteomes" id="UP001596058"/>
    </source>
</evidence>
<protein>
    <submittedName>
        <fullName evidence="7">Glycosyltransferase</fullName>
        <ecNumber evidence="7">2.4.-.-</ecNumber>
    </submittedName>
</protein>
<evidence type="ECO:0000256" key="5">
    <source>
        <dbReference type="ARBA" id="ARBA00023136"/>
    </source>
</evidence>
<feature type="transmembrane region" description="Helical" evidence="6">
    <location>
        <begin position="16"/>
        <end position="39"/>
    </location>
</feature>
<dbReference type="RefSeq" id="WP_379517672.1">
    <property type="nucleotide sequence ID" value="NZ_JBHSPA010000035.1"/>
</dbReference>
<name>A0ABW1CQY2_9ACTN</name>
<keyword evidence="3 7" id="KW-0328">Glycosyltransferase</keyword>
<evidence type="ECO:0000256" key="2">
    <source>
        <dbReference type="ARBA" id="ARBA00022475"/>
    </source>
</evidence>
<dbReference type="EC" id="2.4.-.-" evidence="7"/>
<dbReference type="Gene3D" id="3.90.550.10">
    <property type="entry name" value="Spore Coat Polysaccharide Biosynthesis Protein SpsA, Chain A"/>
    <property type="match status" value="1"/>
</dbReference>
<feature type="transmembrane region" description="Helical" evidence="6">
    <location>
        <begin position="372"/>
        <end position="392"/>
    </location>
</feature>
<keyword evidence="8" id="KW-1185">Reference proteome</keyword>
<organism evidence="7 8">
    <name type="scientific">Nonomuraea insulae</name>
    <dbReference type="NCBI Taxonomy" id="1616787"/>
    <lineage>
        <taxon>Bacteria</taxon>
        <taxon>Bacillati</taxon>
        <taxon>Actinomycetota</taxon>
        <taxon>Actinomycetes</taxon>
        <taxon>Streptosporangiales</taxon>
        <taxon>Streptosporangiaceae</taxon>
        <taxon>Nonomuraea</taxon>
    </lineage>
</organism>
<accession>A0ABW1CQY2</accession>
<feature type="transmembrane region" description="Helical" evidence="6">
    <location>
        <begin position="404"/>
        <end position="421"/>
    </location>
</feature>
<comment type="subcellular location">
    <subcellularLocation>
        <location evidence="1">Cell membrane</location>
    </subcellularLocation>
</comment>
<evidence type="ECO:0000256" key="1">
    <source>
        <dbReference type="ARBA" id="ARBA00004236"/>
    </source>
</evidence>
<evidence type="ECO:0000256" key="4">
    <source>
        <dbReference type="ARBA" id="ARBA00022679"/>
    </source>
</evidence>
<dbReference type="PANTHER" id="PTHR22913">
    <property type="entry name" value="HYALURONAN SYNTHASE"/>
    <property type="match status" value="1"/>
</dbReference>
<dbReference type="PANTHER" id="PTHR22913:SF12">
    <property type="entry name" value="MANNURONAN SYNTHASE"/>
    <property type="match status" value="1"/>
</dbReference>
<dbReference type="Pfam" id="PF13641">
    <property type="entry name" value="Glyco_tranf_2_3"/>
    <property type="match status" value="1"/>
</dbReference>
<keyword evidence="4 7" id="KW-0808">Transferase</keyword>
<comment type="caution">
    <text evidence="7">The sequence shown here is derived from an EMBL/GenBank/DDBJ whole genome shotgun (WGS) entry which is preliminary data.</text>
</comment>
<proteinExistence type="predicted"/>
<dbReference type="SUPFAM" id="SSF53448">
    <property type="entry name" value="Nucleotide-diphospho-sugar transferases"/>
    <property type="match status" value="1"/>
</dbReference>
<dbReference type="EMBL" id="JBHSPA010000035">
    <property type="protein sequence ID" value="MFC5828169.1"/>
    <property type="molecule type" value="Genomic_DNA"/>
</dbReference>
<evidence type="ECO:0000313" key="7">
    <source>
        <dbReference type="EMBL" id="MFC5828169.1"/>
    </source>
</evidence>
<gene>
    <name evidence="7" type="ORF">ACFPZ3_30250</name>
</gene>
<keyword evidence="6" id="KW-1133">Transmembrane helix</keyword>
<feature type="transmembrane region" description="Helical" evidence="6">
    <location>
        <begin position="337"/>
        <end position="360"/>
    </location>
</feature>
<dbReference type="Proteomes" id="UP001596058">
    <property type="component" value="Unassembled WGS sequence"/>
</dbReference>
<feature type="transmembrane region" description="Helical" evidence="6">
    <location>
        <begin position="51"/>
        <end position="68"/>
    </location>
</feature>
<dbReference type="GO" id="GO:0016757">
    <property type="term" value="F:glycosyltransferase activity"/>
    <property type="evidence" value="ECO:0007669"/>
    <property type="project" value="UniProtKB-KW"/>
</dbReference>